<dbReference type="OrthoDB" id="7438987at2"/>
<feature type="domain" description="AAA+ ATPase" evidence="5">
    <location>
        <begin position="356"/>
        <end position="495"/>
    </location>
</feature>
<evidence type="ECO:0000313" key="6">
    <source>
        <dbReference type="EMBL" id="KOO69061.1"/>
    </source>
</evidence>
<protein>
    <recommendedName>
        <fullName evidence="5">AAA+ ATPase domain-containing protein</fullName>
    </recommendedName>
</protein>
<dbReference type="InterPro" id="IPR050221">
    <property type="entry name" value="26S_Proteasome_ATPase"/>
</dbReference>
<evidence type="ECO:0000256" key="2">
    <source>
        <dbReference type="ARBA" id="ARBA00022741"/>
    </source>
</evidence>
<dbReference type="InterPro" id="IPR003593">
    <property type="entry name" value="AAA+_ATPase"/>
</dbReference>
<accession>A0A8E1QYB4</accession>
<organism evidence="6 7">
    <name type="scientific">Xylanibacter rarus</name>
    <dbReference type="NCBI Taxonomy" id="1676614"/>
    <lineage>
        <taxon>Bacteria</taxon>
        <taxon>Pseudomonadati</taxon>
        <taxon>Bacteroidota</taxon>
        <taxon>Bacteroidia</taxon>
        <taxon>Bacteroidales</taxon>
        <taxon>Prevotellaceae</taxon>
        <taxon>Xylanibacter</taxon>
    </lineage>
</organism>
<comment type="similarity">
    <text evidence="1">Belongs to the AAA ATPase family.</text>
</comment>
<dbReference type="PANTHER" id="PTHR23073">
    <property type="entry name" value="26S PROTEASOME REGULATORY SUBUNIT"/>
    <property type="match status" value="1"/>
</dbReference>
<dbReference type="EMBL" id="LFQU01000005">
    <property type="protein sequence ID" value="KOO69061.1"/>
    <property type="molecule type" value="Genomic_DNA"/>
</dbReference>
<evidence type="ECO:0000256" key="1">
    <source>
        <dbReference type="ARBA" id="ARBA00006914"/>
    </source>
</evidence>
<dbReference type="Pfam" id="PF00004">
    <property type="entry name" value="AAA"/>
    <property type="match status" value="1"/>
</dbReference>
<dbReference type="SUPFAM" id="SSF52540">
    <property type="entry name" value="P-loop containing nucleoside triphosphate hydrolases"/>
    <property type="match status" value="1"/>
</dbReference>
<dbReference type="GO" id="GO:0005524">
    <property type="term" value="F:ATP binding"/>
    <property type="evidence" value="ECO:0007669"/>
    <property type="project" value="UniProtKB-KW"/>
</dbReference>
<dbReference type="RefSeq" id="WP_053397867.1">
    <property type="nucleotide sequence ID" value="NZ_DAWBWQ010000123.1"/>
</dbReference>
<dbReference type="Proteomes" id="UP000036951">
    <property type="component" value="Unassembled WGS sequence"/>
</dbReference>
<evidence type="ECO:0000256" key="3">
    <source>
        <dbReference type="ARBA" id="ARBA00022840"/>
    </source>
</evidence>
<comment type="caution">
    <text evidence="6">The sequence shown here is derived from an EMBL/GenBank/DDBJ whole genome shotgun (WGS) entry which is preliminary data.</text>
</comment>
<name>A0A8E1QYB4_9BACT</name>
<evidence type="ECO:0000259" key="5">
    <source>
        <dbReference type="SMART" id="SM00382"/>
    </source>
</evidence>
<keyword evidence="7" id="KW-1185">Reference proteome</keyword>
<evidence type="ECO:0000313" key="7">
    <source>
        <dbReference type="Proteomes" id="UP000036951"/>
    </source>
</evidence>
<feature type="region of interest" description="Disordered" evidence="4">
    <location>
        <begin position="1"/>
        <end position="24"/>
    </location>
</feature>
<dbReference type="InterPro" id="IPR003959">
    <property type="entry name" value="ATPase_AAA_core"/>
</dbReference>
<dbReference type="Gene3D" id="3.40.50.300">
    <property type="entry name" value="P-loop containing nucleotide triphosphate hydrolases"/>
    <property type="match status" value="1"/>
</dbReference>
<reference evidence="6 7" key="1">
    <citation type="submission" date="2015-06" db="EMBL/GenBank/DDBJ databases">
        <title>Prevotella sp. 109, sp. nov., a novel member of the family Prevotellaceae isolated from human faeces.</title>
        <authorList>
            <person name="Shkoporov A.N."/>
            <person name="Chaplin A.V."/>
            <person name="Kafarskaia L.I."/>
            <person name="Efimov B.A."/>
        </authorList>
    </citation>
    <scope>NUCLEOTIDE SEQUENCE [LARGE SCALE GENOMIC DNA]</scope>
    <source>
        <strain evidence="6 7">109</strain>
    </source>
</reference>
<gene>
    <name evidence="6" type="ORF">ACU52_04075</name>
</gene>
<dbReference type="GO" id="GO:0016887">
    <property type="term" value="F:ATP hydrolysis activity"/>
    <property type="evidence" value="ECO:0007669"/>
    <property type="project" value="InterPro"/>
</dbReference>
<dbReference type="CDD" id="cd19481">
    <property type="entry name" value="RecA-like_protease"/>
    <property type="match status" value="1"/>
</dbReference>
<dbReference type="SMART" id="SM00382">
    <property type="entry name" value="AAA"/>
    <property type="match status" value="1"/>
</dbReference>
<evidence type="ECO:0000256" key="4">
    <source>
        <dbReference type="SAM" id="MobiDB-lite"/>
    </source>
</evidence>
<dbReference type="InterPro" id="IPR027417">
    <property type="entry name" value="P-loop_NTPase"/>
</dbReference>
<feature type="compositionally biased region" description="Polar residues" evidence="4">
    <location>
        <begin position="1"/>
        <end position="12"/>
    </location>
</feature>
<proteinExistence type="inferred from homology"/>
<keyword evidence="2" id="KW-0547">Nucleotide-binding</keyword>
<feature type="compositionally biased region" description="Basic residues" evidence="4">
    <location>
        <begin position="15"/>
        <end position="24"/>
    </location>
</feature>
<sequence>MRHTYNSETELASKSKGKSTRLKPIPKKDMTMMNCLERILEIVAGESLSAASIKRAQRYIQYVAERQKLNSMQTVLMALYINFSNDPCITLADIASELKCKNLKILCYQKEIDELEKKRILRKSGAHGPFDGYKINDGVMDALVANEPYVCKPRKASDLYELFSFVYNLLSLRKMEEIDTEELVVEINELYDENKEICFVDGLRKLILEDESVLLLSQMGRCLMNSNIKNVALDNFIYLFDEESVRARQLRALQNGSHELMKLGLIDFSMSNGFKDRGTFMLTDKARKILLDNVKIACYDEVNDEHTDILKPDAINEKQMIFDNTVSEQYDRLCGLLSDKNLNTVRQRLEEKNMSRGFSILFYGAPGTGKTEAVKQIARCTGREIMQINISRMRSMWVGQSEKNIKAVFDNYKEMCKRSERIPILLFNEADAIISSRIDNAKNSVDKMENSIQNIILQEMENFDGILIATTNLVKNFDKAFERRFLYKIEFTKPTEKARKKLWQTIMTTIDDSSAAFLAGKYQFSGGQIENVARKAVVDSILYGEDNVNLAKIEEYCKNEVIGKSNKVRIGF</sequence>
<dbReference type="AlphaFoldDB" id="A0A8E1QYB4"/>
<keyword evidence="3" id="KW-0067">ATP-binding</keyword>